<reference evidence="1" key="1">
    <citation type="journal article" date="2014" name="Nat. Commun.">
        <title>The emerging biofuel crop Camelina sativa retains a highly undifferentiated hexaploid genome structure.</title>
        <authorList>
            <person name="Kagale S."/>
            <person name="Koh C."/>
            <person name="Nixon J."/>
            <person name="Bollina V."/>
            <person name="Clarke W.E."/>
            <person name="Tuteja R."/>
            <person name="Spillane C."/>
            <person name="Robinson S.J."/>
            <person name="Links M.G."/>
            <person name="Clarke C."/>
            <person name="Higgins E.E."/>
            <person name="Huebert T."/>
            <person name="Sharpe A.G."/>
            <person name="Parkin I.A."/>
        </authorList>
    </citation>
    <scope>NUCLEOTIDE SEQUENCE [LARGE SCALE GENOMIC DNA]</scope>
    <source>
        <strain evidence="1">cv. DH55</strain>
    </source>
</reference>
<name>A0ABM0Y1Q1_CAMSA</name>
<accession>A0ABM0Y1Q1</accession>
<keyword evidence="1" id="KW-1185">Reference proteome</keyword>
<organism evidence="1 2">
    <name type="scientific">Camelina sativa</name>
    <name type="common">False flax</name>
    <name type="synonym">Myagrum sativum</name>
    <dbReference type="NCBI Taxonomy" id="90675"/>
    <lineage>
        <taxon>Eukaryota</taxon>
        <taxon>Viridiplantae</taxon>
        <taxon>Streptophyta</taxon>
        <taxon>Embryophyta</taxon>
        <taxon>Tracheophyta</taxon>
        <taxon>Spermatophyta</taxon>
        <taxon>Magnoliopsida</taxon>
        <taxon>eudicotyledons</taxon>
        <taxon>Gunneridae</taxon>
        <taxon>Pentapetalae</taxon>
        <taxon>rosids</taxon>
        <taxon>malvids</taxon>
        <taxon>Brassicales</taxon>
        <taxon>Brassicaceae</taxon>
        <taxon>Camelineae</taxon>
        <taxon>Camelina</taxon>
    </lineage>
</organism>
<proteinExistence type="predicted"/>
<dbReference type="RefSeq" id="XP_010494129.1">
    <property type="nucleotide sequence ID" value="XM_010495827.2"/>
</dbReference>
<dbReference type="GeneID" id="104771324"/>
<dbReference type="Proteomes" id="UP000694864">
    <property type="component" value="Chromosome 20"/>
</dbReference>
<gene>
    <name evidence="2" type="primary">LOC104771324</name>
</gene>
<protein>
    <submittedName>
        <fullName evidence="2">Uncharacterized protein LOC104771324 isoform X1</fullName>
    </submittedName>
</protein>
<evidence type="ECO:0000313" key="2">
    <source>
        <dbReference type="RefSeq" id="XP_010494129.1"/>
    </source>
</evidence>
<reference evidence="2" key="2">
    <citation type="submission" date="2025-08" db="UniProtKB">
        <authorList>
            <consortium name="RefSeq"/>
        </authorList>
    </citation>
    <scope>IDENTIFICATION</scope>
    <source>
        <tissue evidence="2">Leaf</tissue>
    </source>
</reference>
<sequence>MVIKDKVMWSESIKIEPEDNAAASVERIPKQMVDSVQRGKRIHSWETEEGDKRAKYNDKIDGAGAQPVPINVIHPVSGGNPVWSDRKCESVVDLTEGTSTPASSHTLKDKEKAKYFAHLLQKVFPPSRELDLLLVDPVGTNIGLSPNDESMRAALITRRESHTVVLSPAVYDPFIEASPEKIAKLMSFLTDDLAKVPCTGNAEFYFRLLTPKQLWPTTTFGWLWDMHMVTCMHMFRIRGTQQIVLLFSILCLLVCGHSNSLKWKPLINGFLEKVVLRRTWEGCQNME</sequence>
<evidence type="ECO:0000313" key="1">
    <source>
        <dbReference type="Proteomes" id="UP000694864"/>
    </source>
</evidence>